<evidence type="ECO:0000313" key="11">
    <source>
        <dbReference type="Proteomes" id="UP000485058"/>
    </source>
</evidence>
<gene>
    <name evidence="10" type="ORF">HaLaN_09012</name>
</gene>
<dbReference type="PROSITE" id="PS50989">
    <property type="entry name" value="COA_CT_CTER"/>
    <property type="match status" value="1"/>
</dbReference>
<dbReference type="InterPro" id="IPR045190">
    <property type="entry name" value="MCCB/AccD1-like"/>
</dbReference>
<evidence type="ECO:0000256" key="1">
    <source>
        <dbReference type="ARBA" id="ARBA00006102"/>
    </source>
</evidence>
<feature type="non-terminal residue" evidence="10">
    <location>
        <position position="367"/>
    </location>
</feature>
<dbReference type="EC" id="6.4.1.4" evidence="3"/>
<dbReference type="InterPro" id="IPR029045">
    <property type="entry name" value="ClpP/crotonase-like_dom_sf"/>
</dbReference>
<dbReference type="GO" id="GO:0004485">
    <property type="term" value="F:methylcrotonoyl-CoA carboxylase activity"/>
    <property type="evidence" value="ECO:0007669"/>
    <property type="project" value="UniProtKB-EC"/>
</dbReference>
<dbReference type="Gene3D" id="3.90.226.10">
    <property type="entry name" value="2-enoyl-CoA Hydratase, Chain A, domain 1"/>
    <property type="match status" value="2"/>
</dbReference>
<evidence type="ECO:0000256" key="3">
    <source>
        <dbReference type="ARBA" id="ARBA00026116"/>
    </source>
</evidence>
<name>A0A699YTM9_HAELA</name>
<feature type="non-terminal residue" evidence="10">
    <location>
        <position position="1"/>
    </location>
</feature>
<comment type="pathway">
    <text evidence="2">Amino-acid degradation; L-leucine degradation; (S)-3-hydroxy-3-methylglutaryl-CoA from 3-isovaleryl-CoA: step 2/3.</text>
</comment>
<feature type="domain" description="CoA carboxyltransferase C-terminal" evidence="9">
    <location>
        <begin position="254"/>
        <end position="367"/>
    </location>
</feature>
<comment type="caution">
    <text evidence="10">The sequence shown here is derived from an EMBL/GenBank/DDBJ whole genome shotgun (WGS) entry which is preliminary data.</text>
</comment>
<dbReference type="PROSITE" id="PS50980">
    <property type="entry name" value="COA_CT_NTER"/>
    <property type="match status" value="1"/>
</dbReference>
<evidence type="ECO:0000256" key="5">
    <source>
        <dbReference type="ARBA" id="ARBA00031404"/>
    </source>
</evidence>
<reference evidence="10 11" key="1">
    <citation type="submission" date="2020-02" db="EMBL/GenBank/DDBJ databases">
        <title>Draft genome sequence of Haematococcus lacustris strain NIES-144.</title>
        <authorList>
            <person name="Morimoto D."/>
            <person name="Nakagawa S."/>
            <person name="Yoshida T."/>
            <person name="Sawayama S."/>
        </authorList>
    </citation>
    <scope>NUCLEOTIDE SEQUENCE [LARGE SCALE GENOMIC DNA]</scope>
    <source>
        <strain evidence="10 11">NIES-144</strain>
    </source>
</reference>
<keyword evidence="11" id="KW-1185">Reference proteome</keyword>
<comment type="catalytic activity">
    <reaction evidence="6">
        <text>3-methylbut-2-enoyl-CoA + hydrogencarbonate + ATP = 3-methyl-(2E)-glutaconyl-CoA + ADP + phosphate + H(+)</text>
        <dbReference type="Rhea" id="RHEA:13589"/>
        <dbReference type="ChEBI" id="CHEBI:15378"/>
        <dbReference type="ChEBI" id="CHEBI:17544"/>
        <dbReference type="ChEBI" id="CHEBI:30616"/>
        <dbReference type="ChEBI" id="CHEBI:43474"/>
        <dbReference type="ChEBI" id="CHEBI:57344"/>
        <dbReference type="ChEBI" id="CHEBI:57346"/>
        <dbReference type="ChEBI" id="CHEBI:456216"/>
        <dbReference type="EC" id="6.4.1.4"/>
    </reaction>
</comment>
<dbReference type="FunFam" id="3.90.226.10:FF:000046">
    <property type="entry name" value="Geranyl-CoA carboxylase beta subunit"/>
    <property type="match status" value="1"/>
</dbReference>
<evidence type="ECO:0000313" key="10">
    <source>
        <dbReference type="EMBL" id="GFH13180.1"/>
    </source>
</evidence>
<dbReference type="InterPro" id="IPR034733">
    <property type="entry name" value="AcCoA_carboxyl_beta"/>
</dbReference>
<comment type="similarity">
    <text evidence="1">Belongs to the AccD/PCCB family.</text>
</comment>
<feature type="region of interest" description="Disordered" evidence="7">
    <location>
        <begin position="295"/>
        <end position="319"/>
    </location>
</feature>
<dbReference type="InterPro" id="IPR011762">
    <property type="entry name" value="COA_CT_N"/>
</dbReference>
<dbReference type="Pfam" id="PF01039">
    <property type="entry name" value="Carboxyl_trans"/>
    <property type="match status" value="2"/>
</dbReference>
<dbReference type="InterPro" id="IPR011763">
    <property type="entry name" value="COA_CT_C"/>
</dbReference>
<evidence type="ECO:0000256" key="2">
    <source>
        <dbReference type="ARBA" id="ARBA00025711"/>
    </source>
</evidence>
<feature type="compositionally biased region" description="Pro residues" evidence="7">
    <location>
        <begin position="300"/>
        <end position="310"/>
    </location>
</feature>
<accession>A0A699YTM9</accession>
<organism evidence="10 11">
    <name type="scientific">Haematococcus lacustris</name>
    <name type="common">Green alga</name>
    <name type="synonym">Haematococcus pluvialis</name>
    <dbReference type="NCBI Taxonomy" id="44745"/>
    <lineage>
        <taxon>Eukaryota</taxon>
        <taxon>Viridiplantae</taxon>
        <taxon>Chlorophyta</taxon>
        <taxon>core chlorophytes</taxon>
        <taxon>Chlorophyceae</taxon>
        <taxon>CS clade</taxon>
        <taxon>Chlamydomonadales</taxon>
        <taxon>Haematococcaceae</taxon>
        <taxon>Haematococcus</taxon>
    </lineage>
</organism>
<dbReference type="GO" id="GO:0005739">
    <property type="term" value="C:mitochondrion"/>
    <property type="evidence" value="ECO:0007669"/>
    <property type="project" value="TreeGrafter"/>
</dbReference>
<evidence type="ECO:0000259" key="9">
    <source>
        <dbReference type="PROSITE" id="PS50989"/>
    </source>
</evidence>
<feature type="domain" description="CoA carboxyltransferase N-terminal" evidence="8">
    <location>
        <begin position="37"/>
        <end position="283"/>
    </location>
</feature>
<protein>
    <recommendedName>
        <fullName evidence="3">methylcrotonoyl-CoA carboxylase</fullName>
        <ecNumber evidence="3">6.4.1.4</ecNumber>
    </recommendedName>
    <alternativeName>
        <fullName evidence="5">3-methylcrotonyl-CoA carboxylase 2</fullName>
    </alternativeName>
    <alternativeName>
        <fullName evidence="4">3-methylcrotonyl-CoA:carbon dioxide ligase subunit beta</fullName>
    </alternativeName>
</protein>
<sequence>MPLSSAFASYAAATPLGAASVLHQPYTPARVSVESANAAVLAKLHADLAAAHLGGGSKAVMRHRSRSKLLPRERIDAILDEGSPFLELSPLAGYDLYGEEAVPAGGLVTGIANDATVKGGTYYPITVKKHLRLQEVAAACRLPCLYLVDSGGANLPRQAEVFPDRDHFGRIFYNQARMSAAGLPQLAVVLGSCTAGGAYMPAMADESVIVAGNGTIFLAGPPLVKAATGEVVSAEDLGGAALHCATSGVTDHFAEDELHALALARDLIATANLPSAPTQLEADWEEPLYPAHQLRGLAPLAPPSPPPAASAPPADSSSKGFGRMYGQSVGVVANAGVLRSDAALKGSHFIQLCCQRGVPLLFLQDIN</sequence>
<evidence type="ECO:0000259" key="8">
    <source>
        <dbReference type="PROSITE" id="PS50980"/>
    </source>
</evidence>
<dbReference type="GO" id="GO:1905202">
    <property type="term" value="C:methylcrotonoyl-CoA carboxylase complex"/>
    <property type="evidence" value="ECO:0007669"/>
    <property type="project" value="TreeGrafter"/>
</dbReference>
<dbReference type="AlphaFoldDB" id="A0A699YTM9"/>
<evidence type="ECO:0000256" key="6">
    <source>
        <dbReference type="ARBA" id="ARBA00052347"/>
    </source>
</evidence>
<dbReference type="UniPathway" id="UPA00363">
    <property type="reaction ID" value="UER00861"/>
</dbReference>
<dbReference type="PANTHER" id="PTHR22855:SF13">
    <property type="entry name" value="METHYLCROTONOYL-COA CARBOXYLASE BETA CHAIN, MITOCHONDRIAL"/>
    <property type="match status" value="1"/>
</dbReference>
<dbReference type="PANTHER" id="PTHR22855">
    <property type="entry name" value="ACETYL, PROPIONYL, PYRUVATE, AND GLUTACONYL CARBOXYLASE-RELATED"/>
    <property type="match status" value="1"/>
</dbReference>
<proteinExistence type="inferred from homology"/>
<dbReference type="GO" id="GO:0006552">
    <property type="term" value="P:L-leucine catabolic process"/>
    <property type="evidence" value="ECO:0007669"/>
    <property type="project" value="UniProtKB-UniPathway"/>
</dbReference>
<evidence type="ECO:0000256" key="4">
    <source>
        <dbReference type="ARBA" id="ARBA00031237"/>
    </source>
</evidence>
<dbReference type="SUPFAM" id="SSF52096">
    <property type="entry name" value="ClpP/crotonase"/>
    <property type="match status" value="2"/>
</dbReference>
<dbReference type="EMBL" id="BLLF01000584">
    <property type="protein sequence ID" value="GFH13180.1"/>
    <property type="molecule type" value="Genomic_DNA"/>
</dbReference>
<dbReference type="Proteomes" id="UP000485058">
    <property type="component" value="Unassembled WGS sequence"/>
</dbReference>
<evidence type="ECO:0000256" key="7">
    <source>
        <dbReference type="SAM" id="MobiDB-lite"/>
    </source>
</evidence>